<dbReference type="PROSITE" id="PS51450">
    <property type="entry name" value="LRR"/>
    <property type="match status" value="5"/>
</dbReference>
<keyword evidence="2" id="KW-0433">Leucine-rich repeat</keyword>
<feature type="region of interest" description="Disordered" evidence="4">
    <location>
        <begin position="567"/>
        <end position="596"/>
    </location>
</feature>
<keyword evidence="3" id="KW-0677">Repeat</keyword>
<dbReference type="Pfam" id="PF23598">
    <property type="entry name" value="LRR_14"/>
    <property type="match status" value="1"/>
</dbReference>
<dbReference type="FunFam" id="3.80.10.10:FF:000013">
    <property type="entry name" value="Erbin isoform 7"/>
    <property type="match status" value="1"/>
</dbReference>
<dbReference type="GO" id="GO:0098887">
    <property type="term" value="P:neurotransmitter receptor transport, endosome to postsynaptic membrane"/>
    <property type="evidence" value="ECO:0007669"/>
    <property type="project" value="TreeGrafter"/>
</dbReference>
<dbReference type="InterPro" id="IPR036034">
    <property type="entry name" value="PDZ_sf"/>
</dbReference>
<accession>A0A7R8Z3Q5</accession>
<feature type="domain" description="PDZ" evidence="5">
    <location>
        <begin position="911"/>
        <end position="990"/>
    </location>
</feature>
<dbReference type="SMART" id="SM00364">
    <property type="entry name" value="LRR_BAC"/>
    <property type="match status" value="12"/>
</dbReference>
<dbReference type="InterPro" id="IPR032675">
    <property type="entry name" value="LRR_dom_sf"/>
</dbReference>
<dbReference type="SMART" id="SM00228">
    <property type="entry name" value="PDZ"/>
    <property type="match status" value="1"/>
</dbReference>
<dbReference type="GO" id="GO:0098968">
    <property type="term" value="P:neurotransmitter receptor transport postsynaptic membrane to endosome"/>
    <property type="evidence" value="ECO:0007669"/>
    <property type="project" value="TreeGrafter"/>
</dbReference>
<dbReference type="GO" id="GO:0016323">
    <property type="term" value="C:basolateral plasma membrane"/>
    <property type="evidence" value="ECO:0007669"/>
    <property type="project" value="TreeGrafter"/>
</dbReference>
<dbReference type="OMA" id="ACKHLTH"/>
<feature type="compositionally biased region" description="Low complexity" evidence="4">
    <location>
        <begin position="717"/>
        <end position="731"/>
    </location>
</feature>
<reference evidence="6 7" key="1">
    <citation type="submission" date="2020-11" db="EMBL/GenBank/DDBJ databases">
        <authorList>
            <person name="Wallbank WR R."/>
            <person name="Pardo Diaz C."/>
            <person name="Kozak K."/>
            <person name="Martin S."/>
            <person name="Jiggins C."/>
            <person name="Moest M."/>
            <person name="Warren A I."/>
            <person name="Generalovic N T."/>
            <person name="Byers J.R.P. K."/>
            <person name="Montejo-Kovacevich G."/>
            <person name="Yen C E."/>
        </authorList>
    </citation>
    <scope>NUCLEOTIDE SEQUENCE [LARGE SCALE GENOMIC DNA]</scope>
</reference>
<evidence type="ECO:0000313" key="7">
    <source>
        <dbReference type="Proteomes" id="UP000594454"/>
    </source>
</evidence>
<dbReference type="Proteomes" id="UP000594454">
    <property type="component" value="Chromosome 7"/>
</dbReference>
<feature type="compositionally biased region" description="Polar residues" evidence="4">
    <location>
        <begin position="677"/>
        <end position="690"/>
    </location>
</feature>
<dbReference type="GO" id="GO:0043113">
    <property type="term" value="P:receptor clustering"/>
    <property type="evidence" value="ECO:0007669"/>
    <property type="project" value="TreeGrafter"/>
</dbReference>
<evidence type="ECO:0000256" key="4">
    <source>
        <dbReference type="SAM" id="MobiDB-lite"/>
    </source>
</evidence>
<proteinExistence type="inferred from homology"/>
<dbReference type="Gene3D" id="3.80.10.10">
    <property type="entry name" value="Ribonuclease Inhibitor"/>
    <property type="match status" value="2"/>
</dbReference>
<dbReference type="PANTHER" id="PTHR23119:SF50">
    <property type="entry name" value="PDZ DOMAIN-CONTAINING PROTEIN"/>
    <property type="match status" value="1"/>
</dbReference>
<organism evidence="6 7">
    <name type="scientific">Hermetia illucens</name>
    <name type="common">Black soldier fly</name>
    <dbReference type="NCBI Taxonomy" id="343691"/>
    <lineage>
        <taxon>Eukaryota</taxon>
        <taxon>Metazoa</taxon>
        <taxon>Ecdysozoa</taxon>
        <taxon>Arthropoda</taxon>
        <taxon>Hexapoda</taxon>
        <taxon>Insecta</taxon>
        <taxon>Pterygota</taxon>
        <taxon>Neoptera</taxon>
        <taxon>Endopterygota</taxon>
        <taxon>Diptera</taxon>
        <taxon>Brachycera</taxon>
        <taxon>Stratiomyomorpha</taxon>
        <taxon>Stratiomyidae</taxon>
        <taxon>Hermetiinae</taxon>
        <taxon>Hermetia</taxon>
    </lineage>
</organism>
<dbReference type="GO" id="GO:0045197">
    <property type="term" value="P:establishment or maintenance of epithelial cell apical/basal polarity"/>
    <property type="evidence" value="ECO:0007669"/>
    <property type="project" value="TreeGrafter"/>
</dbReference>
<dbReference type="EMBL" id="LR899015">
    <property type="protein sequence ID" value="CAD7094174.1"/>
    <property type="molecule type" value="Genomic_DNA"/>
</dbReference>
<dbReference type="OrthoDB" id="676979at2759"/>
<evidence type="ECO:0000259" key="5">
    <source>
        <dbReference type="PROSITE" id="PS50106"/>
    </source>
</evidence>
<dbReference type="FunCoup" id="A0A7R8Z3Q5">
    <property type="interactions" value="81"/>
</dbReference>
<evidence type="ECO:0000256" key="1">
    <source>
        <dbReference type="ARBA" id="ARBA00007772"/>
    </source>
</evidence>
<dbReference type="InterPro" id="IPR003591">
    <property type="entry name" value="Leu-rich_rpt_typical-subtyp"/>
</dbReference>
<dbReference type="Gene3D" id="2.30.42.10">
    <property type="match status" value="1"/>
</dbReference>
<dbReference type="GO" id="GO:0014069">
    <property type="term" value="C:postsynaptic density"/>
    <property type="evidence" value="ECO:0007669"/>
    <property type="project" value="TreeGrafter"/>
</dbReference>
<dbReference type="InterPro" id="IPR001478">
    <property type="entry name" value="PDZ"/>
</dbReference>
<dbReference type="SUPFAM" id="SSF52058">
    <property type="entry name" value="L domain-like"/>
    <property type="match status" value="1"/>
</dbReference>
<comment type="similarity">
    <text evidence="1">Belongs to the LAP (LRR and PDZ) protein family.</text>
</comment>
<dbReference type="InParanoid" id="A0A7R8Z3Q5"/>
<dbReference type="SUPFAM" id="SSF52047">
    <property type="entry name" value="RNI-like"/>
    <property type="match status" value="1"/>
</dbReference>
<dbReference type="GO" id="GO:0005912">
    <property type="term" value="C:adherens junction"/>
    <property type="evidence" value="ECO:0007669"/>
    <property type="project" value="TreeGrafter"/>
</dbReference>
<dbReference type="SMART" id="SM00365">
    <property type="entry name" value="LRR_SD22"/>
    <property type="match status" value="5"/>
</dbReference>
<dbReference type="SMART" id="SM00369">
    <property type="entry name" value="LRR_TYP"/>
    <property type="match status" value="11"/>
</dbReference>
<evidence type="ECO:0000313" key="6">
    <source>
        <dbReference type="EMBL" id="CAD7094174.1"/>
    </source>
</evidence>
<feature type="region of interest" description="Disordered" evidence="4">
    <location>
        <begin position="677"/>
        <end position="735"/>
    </location>
</feature>
<keyword evidence="7" id="KW-1185">Reference proteome</keyword>
<dbReference type="SUPFAM" id="SSF50156">
    <property type="entry name" value="PDZ domain-like"/>
    <property type="match status" value="1"/>
</dbReference>
<dbReference type="Pfam" id="PF00595">
    <property type="entry name" value="PDZ"/>
    <property type="match status" value="1"/>
</dbReference>
<dbReference type="Pfam" id="PF13855">
    <property type="entry name" value="LRR_8"/>
    <property type="match status" value="1"/>
</dbReference>
<protein>
    <recommendedName>
        <fullName evidence="5">PDZ domain-containing protein</fullName>
    </recommendedName>
</protein>
<dbReference type="PROSITE" id="PS50106">
    <property type="entry name" value="PDZ"/>
    <property type="match status" value="1"/>
</dbReference>
<dbReference type="InterPro" id="IPR055414">
    <property type="entry name" value="LRR_R13L4/SHOC2-like"/>
</dbReference>
<evidence type="ECO:0000256" key="3">
    <source>
        <dbReference type="ARBA" id="ARBA00022737"/>
    </source>
</evidence>
<evidence type="ECO:0000256" key="2">
    <source>
        <dbReference type="ARBA" id="ARBA00022614"/>
    </source>
</evidence>
<dbReference type="InterPro" id="IPR050614">
    <property type="entry name" value="Synaptic_Scaffolding_LAP-MAGUK"/>
</dbReference>
<sequence length="990" mass="113041">MPFWKCFPCLHYPTDENITELDYSNGTLTNVPPDVSQFERTLEKLYLSSNRIADLPPELFYCQGLRVLKINDNELETIPNAIGSLRQLQILDLSRNALTNVPDNIKSCKYITHLDLSLNNLQRLPDAITNLITLQELFLNETYLEFLPANFGRLVNLKILELRSNNLITLPKSMSRLTELTRIDIGANEFTELPEVIGQLTKLQELWIDYNRIRRVPPNISNLRELVHFEANSNQLTNFPNEISNWRNLEVLSLSTNDLETLPFSIGMLKRLVTIKCDSNQLKELPDSICHLEQLEELFIDHNFIVRLPSTIGLLRKMRFLIADENLLRRLPNEISSCTNLTVLSLRGNKLTELPHDIGHLKNLKVINAVDNLITNLPVSVLNLTNLSALWISDNQSQPLVPLQYADNATKSELTCFMLPQFREHPVVGNENSDQNVIMPSNIEWYQENEMNSTSPSKRICFADETNEKPGDTMTTRLLRSPTPYPKELRQMAKFATRNFTQNVSFQPTLLEENQYITAEARSKHEQQQLSSKPPSPSCVNNHHIKEAKVLHNSKLISDQEQTLNRYHPQRSHHQLQHSNANPPLPMQSRSPGGASCDNLANVQCYPISASTPLNSSEVEQYYANHSVSVVDSTSIDPHQSQPYTHYSNYYEPLNIPASARNDYTDAKLYSIVNKETNMNTSNPPSVWSQTPPPSLHQESVSQPYYHHQNYRQPAPQEQHSNYNSYSQYQQRRQEPPPYHIAKAYTKKSRQDLLTYDSVRNRNNSIEFLNHINSHDDNSEYDLHLAQPASPTNLQECNNGEETDLSIPNNNNHVNGTFSIDNNNSNHSLINENGNGISGRGEDEVDHPYHHQSQELALIQNRQRDFKNEQNNEDQLEVGYDSSTSPGKHEQAYLLKQKSSPWLFGLHRNPTVKQVTLKKDPTLGFEIKEVANRGIFVSVTTPNTPANELLRINDKILDVDGIDFSKINHCDAQKVLIDSGPILNIMISRT</sequence>
<dbReference type="Pfam" id="PF00560">
    <property type="entry name" value="LRR_1"/>
    <property type="match status" value="1"/>
</dbReference>
<dbReference type="AlphaFoldDB" id="A0A7R8Z3Q5"/>
<feature type="region of interest" description="Disordered" evidence="4">
    <location>
        <begin position="521"/>
        <end position="541"/>
    </location>
</feature>
<gene>
    <name evidence="6" type="ORF">HERILL_LOCUS16400</name>
</gene>
<dbReference type="GO" id="GO:0045211">
    <property type="term" value="C:postsynaptic membrane"/>
    <property type="evidence" value="ECO:0007669"/>
    <property type="project" value="TreeGrafter"/>
</dbReference>
<name>A0A7R8Z3Q5_HERIL</name>
<dbReference type="GO" id="GO:0019901">
    <property type="term" value="F:protein kinase binding"/>
    <property type="evidence" value="ECO:0007669"/>
    <property type="project" value="TreeGrafter"/>
</dbReference>
<dbReference type="GO" id="GO:0098609">
    <property type="term" value="P:cell-cell adhesion"/>
    <property type="evidence" value="ECO:0007669"/>
    <property type="project" value="TreeGrafter"/>
</dbReference>
<dbReference type="InterPro" id="IPR001611">
    <property type="entry name" value="Leu-rich_rpt"/>
</dbReference>
<dbReference type="PANTHER" id="PTHR23119">
    <property type="entry name" value="DISCS LARGE"/>
    <property type="match status" value="1"/>
</dbReference>